<evidence type="ECO:0000313" key="2">
    <source>
        <dbReference type="Proteomes" id="UP000326757"/>
    </source>
</evidence>
<reference evidence="1 2" key="1">
    <citation type="submission" date="2019-06" db="EMBL/GenBank/DDBJ databases">
        <title>Genome Sequence of the Brown Rot Fungal Pathogen Monilinia laxa.</title>
        <authorList>
            <person name="De Miccolis Angelini R.M."/>
            <person name="Landi L."/>
            <person name="Abate D."/>
            <person name="Pollastro S."/>
            <person name="Romanazzi G."/>
            <person name="Faretra F."/>
        </authorList>
    </citation>
    <scope>NUCLEOTIDE SEQUENCE [LARGE SCALE GENOMIC DNA]</scope>
    <source>
        <strain evidence="1 2">Mlax316</strain>
    </source>
</reference>
<organism evidence="1 2">
    <name type="scientific">Monilinia laxa</name>
    <name type="common">Brown rot fungus</name>
    <name type="synonym">Sclerotinia laxa</name>
    <dbReference type="NCBI Taxonomy" id="61186"/>
    <lineage>
        <taxon>Eukaryota</taxon>
        <taxon>Fungi</taxon>
        <taxon>Dikarya</taxon>
        <taxon>Ascomycota</taxon>
        <taxon>Pezizomycotina</taxon>
        <taxon>Leotiomycetes</taxon>
        <taxon>Helotiales</taxon>
        <taxon>Sclerotiniaceae</taxon>
        <taxon>Monilinia</taxon>
    </lineage>
</organism>
<keyword evidence="2" id="KW-1185">Reference proteome</keyword>
<protein>
    <submittedName>
        <fullName evidence="1">Uncharacterized protein</fullName>
    </submittedName>
</protein>
<name>A0A5N6K3K6_MONLA</name>
<accession>A0A5N6K3K6</accession>
<dbReference type="EMBL" id="VIGI01000008">
    <property type="protein sequence ID" value="KAB8296945.1"/>
    <property type="molecule type" value="Genomic_DNA"/>
</dbReference>
<dbReference type="Proteomes" id="UP000326757">
    <property type="component" value="Unassembled WGS sequence"/>
</dbReference>
<comment type="caution">
    <text evidence="1">The sequence shown here is derived from an EMBL/GenBank/DDBJ whole genome shotgun (WGS) entry which is preliminary data.</text>
</comment>
<sequence length="140" mass="16127">MLHLRKSFYWDAMHILGVIGCSIVGERIIYCNGVPKEAQGWASLPQRKDIWWLIICCAAWEYDTTCVLVHGKCTNMAYGCIMLERDMRNVSQLEKRYIALLLLLPSLRVILDWWIQCPTVLSTPLPLYPHPSLGDSYITL</sequence>
<gene>
    <name evidence="1" type="ORF">EYC80_002353</name>
</gene>
<evidence type="ECO:0000313" key="1">
    <source>
        <dbReference type="EMBL" id="KAB8296945.1"/>
    </source>
</evidence>
<proteinExistence type="predicted"/>
<dbReference type="AlphaFoldDB" id="A0A5N6K3K6"/>